<keyword evidence="5" id="KW-0460">Magnesium</keyword>
<sequence>MSRTGLDTMGIRADPDLESAVRAGLTDVERLLRDAVRSEFTFVTEASRHLTDAGGKRFRPMVVLLAAQFADPAAPEVIQAAAAIELTHLSTLYHDDVMDEAPLRRGAASANARWTNTVAILVGDYLFARASEITADLGPEATRILAQTIATLCEGQIRETVGPMPDDDPVEHYLRVVTGKTASLIAASGRLGAMMAGADPVTADILATFGERIGVGFQLSDDIIDVASETAASGKTPGTDLRAGVRTLPMLYALRGQDAGADRLRELLAAGFASDAALGEAIEILRSHPGMDEARAQLNSWASSARDCLAPLPEGSAKTALESLADFVVARTG</sequence>
<evidence type="ECO:0000256" key="6">
    <source>
        <dbReference type="RuleBase" id="RU004466"/>
    </source>
</evidence>
<accession>A0A1V2IBB0</accession>
<dbReference type="Proteomes" id="UP000188929">
    <property type="component" value="Unassembled WGS sequence"/>
</dbReference>
<dbReference type="GO" id="GO:0046872">
    <property type="term" value="F:metal ion binding"/>
    <property type="evidence" value="ECO:0007669"/>
    <property type="project" value="UniProtKB-KW"/>
</dbReference>
<keyword evidence="3 6" id="KW-0808">Transferase</keyword>
<dbReference type="AlphaFoldDB" id="A0A1V2IBB0"/>
<evidence type="ECO:0000313" key="8">
    <source>
        <dbReference type="Proteomes" id="UP000188929"/>
    </source>
</evidence>
<protein>
    <submittedName>
        <fullName evidence="7">Geranylgeranyl pyrophosphate synthase</fullName>
    </submittedName>
</protein>
<keyword evidence="4" id="KW-0479">Metal-binding</keyword>
<evidence type="ECO:0000313" key="7">
    <source>
        <dbReference type="EMBL" id="ONH29891.1"/>
    </source>
</evidence>
<gene>
    <name evidence="7" type="ORF">BL253_15530</name>
</gene>
<evidence type="ECO:0000256" key="4">
    <source>
        <dbReference type="ARBA" id="ARBA00022723"/>
    </source>
</evidence>
<dbReference type="GO" id="GO:0004659">
    <property type="term" value="F:prenyltransferase activity"/>
    <property type="evidence" value="ECO:0007669"/>
    <property type="project" value="InterPro"/>
</dbReference>
<dbReference type="EMBL" id="MOMC01000029">
    <property type="protein sequence ID" value="ONH29891.1"/>
    <property type="molecule type" value="Genomic_DNA"/>
</dbReference>
<comment type="similarity">
    <text evidence="2 6">Belongs to the FPP/GGPP synthase family.</text>
</comment>
<dbReference type="Pfam" id="PF00348">
    <property type="entry name" value="polyprenyl_synt"/>
    <property type="match status" value="1"/>
</dbReference>
<dbReference type="PANTHER" id="PTHR12001">
    <property type="entry name" value="GERANYLGERANYL PYROPHOSPHATE SYNTHASE"/>
    <property type="match status" value="1"/>
</dbReference>
<evidence type="ECO:0000256" key="1">
    <source>
        <dbReference type="ARBA" id="ARBA00001946"/>
    </source>
</evidence>
<evidence type="ECO:0000256" key="2">
    <source>
        <dbReference type="ARBA" id="ARBA00006706"/>
    </source>
</evidence>
<dbReference type="SUPFAM" id="SSF48576">
    <property type="entry name" value="Terpenoid synthases"/>
    <property type="match status" value="1"/>
</dbReference>
<organism evidence="7 8">
    <name type="scientific">Pseudofrankia asymbiotica</name>
    <dbReference type="NCBI Taxonomy" id="1834516"/>
    <lineage>
        <taxon>Bacteria</taxon>
        <taxon>Bacillati</taxon>
        <taxon>Actinomycetota</taxon>
        <taxon>Actinomycetes</taxon>
        <taxon>Frankiales</taxon>
        <taxon>Frankiaceae</taxon>
        <taxon>Pseudofrankia</taxon>
    </lineage>
</organism>
<dbReference type="InterPro" id="IPR033749">
    <property type="entry name" value="Polyprenyl_synt_CS"/>
</dbReference>
<dbReference type="Gene3D" id="1.10.600.10">
    <property type="entry name" value="Farnesyl Diphosphate Synthase"/>
    <property type="match status" value="1"/>
</dbReference>
<dbReference type="PANTHER" id="PTHR12001:SF69">
    <property type="entry name" value="ALL TRANS-POLYPRENYL-DIPHOSPHATE SYNTHASE PDSS1"/>
    <property type="match status" value="1"/>
</dbReference>
<dbReference type="RefSeq" id="WP_076817641.1">
    <property type="nucleotide sequence ID" value="NZ_MOMC01000029.1"/>
</dbReference>
<dbReference type="OrthoDB" id="4497239at2"/>
<dbReference type="SFLD" id="SFLDG01017">
    <property type="entry name" value="Polyprenyl_Transferase_Like"/>
    <property type="match status" value="1"/>
</dbReference>
<dbReference type="STRING" id="1834516.BL253_15530"/>
<reference evidence="8" key="1">
    <citation type="submission" date="2016-10" db="EMBL/GenBank/DDBJ databases">
        <title>Frankia sp. NRRL B-16386 Genome sequencing.</title>
        <authorList>
            <person name="Ghodhbane-Gtari F."/>
            <person name="Swanson E."/>
            <person name="Gueddou A."/>
            <person name="Hezbri K."/>
            <person name="Ktari K."/>
            <person name="Nouioui I."/>
            <person name="Morris K."/>
            <person name="Simpson S."/>
            <person name="Abebe-Akele F."/>
            <person name="Thomas K."/>
            <person name="Gtari M."/>
            <person name="Tisa L.S."/>
        </authorList>
    </citation>
    <scope>NUCLEOTIDE SEQUENCE [LARGE SCALE GENOMIC DNA]</scope>
    <source>
        <strain evidence="8">NRRL B-16386</strain>
    </source>
</reference>
<evidence type="ECO:0000256" key="3">
    <source>
        <dbReference type="ARBA" id="ARBA00022679"/>
    </source>
</evidence>
<comment type="cofactor">
    <cofactor evidence="1">
        <name>Mg(2+)</name>
        <dbReference type="ChEBI" id="CHEBI:18420"/>
    </cofactor>
</comment>
<proteinExistence type="inferred from homology"/>
<dbReference type="PROSITE" id="PS00444">
    <property type="entry name" value="POLYPRENYL_SYNTHASE_2"/>
    <property type="match status" value="1"/>
</dbReference>
<keyword evidence="8" id="KW-1185">Reference proteome</keyword>
<dbReference type="InterPro" id="IPR000092">
    <property type="entry name" value="Polyprenyl_synt"/>
</dbReference>
<dbReference type="GO" id="GO:0008299">
    <property type="term" value="P:isoprenoid biosynthetic process"/>
    <property type="evidence" value="ECO:0007669"/>
    <property type="project" value="InterPro"/>
</dbReference>
<dbReference type="InterPro" id="IPR008949">
    <property type="entry name" value="Isoprenoid_synthase_dom_sf"/>
</dbReference>
<dbReference type="CDD" id="cd00685">
    <property type="entry name" value="Trans_IPPS_HT"/>
    <property type="match status" value="1"/>
</dbReference>
<dbReference type="SFLD" id="SFLDS00005">
    <property type="entry name" value="Isoprenoid_Synthase_Type_I"/>
    <property type="match status" value="1"/>
</dbReference>
<evidence type="ECO:0000256" key="5">
    <source>
        <dbReference type="ARBA" id="ARBA00022842"/>
    </source>
</evidence>
<name>A0A1V2IBB0_9ACTN</name>
<comment type="caution">
    <text evidence="7">The sequence shown here is derived from an EMBL/GenBank/DDBJ whole genome shotgun (WGS) entry which is preliminary data.</text>
</comment>